<accession>A0A7S2CV94</accession>
<keyword evidence="1" id="KW-0812">Transmembrane</keyword>
<sequence length="444" mass="48062">MVDRRRNHGEQKLRRSILLPSFRASNFILMMTLFASVCMKQMGAPSRMILSVNVTLDGMQTPTPLELFEGQDTQSAAITFCQTHNIAQSPPLVQQLAQLLQTRLRESKTVEPALSMGIAVGDSEAILEHYDGQDPTVEVRDFCLRHGYADDNEVARAELATCTTALGEALQARLTDLAHQRIQESLAPTPDSIGAANDAQGELRTSVVMRVPVEIGDARVGMLELFENESPADAARRFLERESLEPDPAFIETLETALKERLASAAETVNIGGAEGGGMGPAGVLFKVPLNINGIEVEMEVMKGQAPLVAAEAFCRRSEYGFKGAGLMSCVEQTEKLARERIEATVPSAEKNSVGAMGATEVEEEPLFNIPINIGDKEAIIPYYSAFSPNETATAFCEVNWESISAGVTTPVHMHDCTSLISSTIKGVLDRISYLHSPPSGLAP</sequence>
<gene>
    <name evidence="2" type="ORF">FPAR1323_LOCUS13583</name>
</gene>
<organism evidence="2">
    <name type="scientific">Florenciella parvula</name>
    <dbReference type="NCBI Taxonomy" id="236787"/>
    <lineage>
        <taxon>Eukaryota</taxon>
        <taxon>Sar</taxon>
        <taxon>Stramenopiles</taxon>
        <taxon>Ochrophyta</taxon>
        <taxon>Dictyochophyceae</taxon>
        <taxon>Florenciellales</taxon>
        <taxon>Florenciella</taxon>
    </lineage>
</organism>
<evidence type="ECO:0000313" key="2">
    <source>
        <dbReference type="EMBL" id="CAD9436137.1"/>
    </source>
</evidence>
<dbReference type="EMBL" id="HBGT01026096">
    <property type="protein sequence ID" value="CAD9436137.1"/>
    <property type="molecule type" value="Transcribed_RNA"/>
</dbReference>
<keyword evidence="1" id="KW-0472">Membrane</keyword>
<name>A0A7S2CV94_9STRA</name>
<evidence type="ECO:0000256" key="1">
    <source>
        <dbReference type="SAM" id="Phobius"/>
    </source>
</evidence>
<dbReference type="AlphaFoldDB" id="A0A7S2CV94"/>
<proteinExistence type="predicted"/>
<feature type="transmembrane region" description="Helical" evidence="1">
    <location>
        <begin position="21"/>
        <end position="42"/>
    </location>
</feature>
<protein>
    <submittedName>
        <fullName evidence="2">Uncharacterized protein</fullName>
    </submittedName>
</protein>
<reference evidence="2" key="1">
    <citation type="submission" date="2021-01" db="EMBL/GenBank/DDBJ databases">
        <authorList>
            <person name="Corre E."/>
            <person name="Pelletier E."/>
            <person name="Niang G."/>
            <person name="Scheremetjew M."/>
            <person name="Finn R."/>
            <person name="Kale V."/>
            <person name="Holt S."/>
            <person name="Cochrane G."/>
            <person name="Meng A."/>
            <person name="Brown T."/>
            <person name="Cohen L."/>
        </authorList>
    </citation>
    <scope>NUCLEOTIDE SEQUENCE</scope>
    <source>
        <strain evidence="2">RCC1693</strain>
    </source>
</reference>
<keyword evidence="1" id="KW-1133">Transmembrane helix</keyword>